<keyword evidence="10" id="KW-0067">ATP-binding</keyword>
<organism evidence="18 19">
    <name type="scientific">Dyadobacter flavalbus</name>
    <dbReference type="NCBI Taxonomy" id="2579942"/>
    <lineage>
        <taxon>Bacteria</taxon>
        <taxon>Pseudomonadati</taxon>
        <taxon>Bacteroidota</taxon>
        <taxon>Cytophagia</taxon>
        <taxon>Cytophagales</taxon>
        <taxon>Spirosomataceae</taxon>
        <taxon>Dyadobacter</taxon>
    </lineage>
</organism>
<keyword evidence="8" id="KW-0547">Nucleotide-binding</keyword>
<dbReference type="SMART" id="SM00387">
    <property type="entry name" value="HATPase_c"/>
    <property type="match status" value="1"/>
</dbReference>
<dbReference type="InterPro" id="IPR011123">
    <property type="entry name" value="Y_Y_Y"/>
</dbReference>
<dbReference type="InterPro" id="IPR003594">
    <property type="entry name" value="HATPase_dom"/>
</dbReference>
<dbReference type="PANTHER" id="PTHR43547">
    <property type="entry name" value="TWO-COMPONENT HISTIDINE KINASE"/>
    <property type="match status" value="1"/>
</dbReference>
<dbReference type="PRINTS" id="PR00344">
    <property type="entry name" value="BCTRLSENSOR"/>
</dbReference>
<evidence type="ECO:0000256" key="13">
    <source>
        <dbReference type="PROSITE-ProRule" id="PRU00169"/>
    </source>
</evidence>
<comment type="subcellular location">
    <subcellularLocation>
        <location evidence="2">Cell membrane</location>
        <topology evidence="2">Multi-pass membrane protein</topology>
    </subcellularLocation>
</comment>
<dbReference type="OrthoDB" id="9809670at2"/>
<evidence type="ECO:0000256" key="9">
    <source>
        <dbReference type="ARBA" id="ARBA00022777"/>
    </source>
</evidence>
<dbReference type="Pfam" id="PF00512">
    <property type="entry name" value="HisKA"/>
    <property type="match status" value="1"/>
</dbReference>
<evidence type="ECO:0000256" key="6">
    <source>
        <dbReference type="ARBA" id="ARBA00022679"/>
    </source>
</evidence>
<dbReference type="FunFam" id="1.10.287.130:FF:000003">
    <property type="entry name" value="Histidine kinase"/>
    <property type="match status" value="1"/>
</dbReference>
<keyword evidence="9" id="KW-0418">Kinase</keyword>
<name>A0A5M8Q6M4_9BACT</name>
<evidence type="ECO:0000313" key="19">
    <source>
        <dbReference type="Proteomes" id="UP000323994"/>
    </source>
</evidence>
<dbReference type="InterPro" id="IPR004358">
    <property type="entry name" value="Sig_transdc_His_kin-like_C"/>
</dbReference>
<feature type="modified residue" description="4-aspartylphosphate" evidence="13">
    <location>
        <position position="1328"/>
    </location>
</feature>
<protein>
    <recommendedName>
        <fullName evidence="3">histidine kinase</fullName>
        <ecNumber evidence="3">2.7.13.3</ecNumber>
    </recommendedName>
</protein>
<evidence type="ECO:0000259" key="16">
    <source>
        <dbReference type="PROSITE" id="PS50109"/>
    </source>
</evidence>
<reference evidence="18 19" key="1">
    <citation type="submission" date="2019-05" db="EMBL/GenBank/DDBJ databases">
        <authorList>
            <person name="Qu J.-H."/>
        </authorList>
    </citation>
    <scope>NUCLEOTIDE SEQUENCE [LARGE SCALE GENOMIC DNA]</scope>
    <source>
        <strain evidence="18 19">NS28</strain>
    </source>
</reference>
<keyword evidence="4" id="KW-1003">Cell membrane</keyword>
<keyword evidence="15" id="KW-0732">Signal</keyword>
<dbReference type="GO" id="GO:0005524">
    <property type="term" value="F:ATP binding"/>
    <property type="evidence" value="ECO:0007669"/>
    <property type="project" value="UniProtKB-KW"/>
</dbReference>
<feature type="coiled-coil region" evidence="14">
    <location>
        <begin position="838"/>
        <end position="891"/>
    </location>
</feature>
<dbReference type="CDD" id="cd00082">
    <property type="entry name" value="HisKA"/>
    <property type="match status" value="1"/>
</dbReference>
<keyword evidence="5 13" id="KW-0597">Phosphoprotein</keyword>
<comment type="catalytic activity">
    <reaction evidence="1">
        <text>ATP + protein L-histidine = ADP + protein N-phospho-L-histidine.</text>
        <dbReference type="EC" id="2.7.13.3"/>
    </reaction>
</comment>
<feature type="domain" description="Histidine kinase" evidence="16">
    <location>
        <begin position="896"/>
        <end position="1118"/>
    </location>
</feature>
<dbReference type="GO" id="GO:0000155">
    <property type="term" value="F:phosphorelay sensor kinase activity"/>
    <property type="evidence" value="ECO:0007669"/>
    <property type="project" value="InterPro"/>
</dbReference>
<dbReference type="Pfam" id="PF02518">
    <property type="entry name" value="HATPase_c"/>
    <property type="match status" value="1"/>
</dbReference>
<evidence type="ECO:0000256" key="10">
    <source>
        <dbReference type="ARBA" id="ARBA00022840"/>
    </source>
</evidence>
<evidence type="ECO:0000256" key="8">
    <source>
        <dbReference type="ARBA" id="ARBA00022741"/>
    </source>
</evidence>
<dbReference type="SUPFAM" id="SSF47384">
    <property type="entry name" value="Homodimeric domain of signal transducing histidine kinase"/>
    <property type="match status" value="1"/>
</dbReference>
<sequence>MKVSLRAVLFFLVVSYCLQAQEKNRSFRHLTTNQGLSQNNVTSIQKDRRGFMWFGTQDGLNIYDGYKFTVYRNEPHNPGSLGHNYVHTIFEDSKGRLWIGTNYGGLSLYNPDTDRFTNYTHKPGDDASISHNNVTSIAEDKNGNLWIGTGGGLNYFDVKKRTFRHYIHHESEPSSLSDNFVTDVLVTSDGAVWAATKKKGLEMLSPDGSRFTHFMYDPANPKSLSKNEINSIYEDAEHRFWIATEGGGLNLFNRSKGTFTAYQHDEANPQSLSHNDVLSLAQDKKGRLWIGTRNGGINILEKNGTFKKYAFDPAISSGLNNGSIYALHCDNIGTMWIGTYSGGVNVMDYEPQKFNLYRSNPSRRNGLNNDNILTVTEDSDGKLWLGTDGGGINVWDRKTDRFTHYTHNPLQAGSIASNFIMSLYEDKDKKMWIGNYKGGLSIFNREKGTFLNLNEDSSIRDVIPSNINSMIEGSNGFIWIGTSAGLIRYDKKAGTYIVYNSNAVKPGHINNDIIKSLCIDRKGNLWIGTEGGGLNLFNEKQNTFTHYANNEDDENSISNNLVNCIYEDKKGNLWIGTSNGLNLFNPKTGNFKSYRQKDGLPNNVIQGITEDSHGTLWISTNYGISNFNPETKVFRNFDNSDGLQGTSFNRMSVYKNQEGYIFFGGQNGFNFFHPDSILYNNYIPPVYITDFQIFNKSVSLHDADSPLKKHITATKEITVSYKDLMLSFEFTALNYTISRKNKYAYKLEGFDNDWIYPGTTRRATYTNLDPGDYVFRVKASNNDGIWNETGTSVRLHIIPPFWKTWWFRVAMLLLAAALIIGIYHSRMEGVKKQKLELLSQVQARTKEVIRQKQVLEEQAENLHKLNSDLQKKHIEEQLAREEAERANQAKSIFLATMSHEIRTPMNGILGMAALLSQTAMNEEQEEYAETIMSCGDGLLTVINDILDFSKIESGNMELENKPFDLHECIEEVLGIFSGKASDLGLDLVYQIAPDVPGQIIGDNLRLRQVLINLVGNAVKFTQQGEILVSVQNEGVKDDGMIQLKFLVQDTGIGIPQDKLDLLFKAFSQVDSSHTRKYGGTGLGLVISQRLVQLMGGHIHAESWEGKGTDFYFSIHTRASEQALPQSDSNEAHDIEGKLVLVVDDNKTNLRIIESQLRYWKLVPVLAASGQAALDRLDQYNNIELVITDQHMPEMNGLELGEKIKSRFPKLPIVLLSSVGDVVRKNNPDIFRSILTKPVKHQKLVKVIRNELSQRTAAIQPDVANKNQLSGNFAEDYPLTILIAEDNPINEKLFVTVLRKLGYTAQVVHNGREALETVQQQFFDLIFMDVQMPEMDGLEASALIRKLEVRQPFIVAVTANAMPEDREICINAGMDDYISKPLRYEDVKAALQRAYTSKQPMYK</sequence>
<evidence type="ECO:0000256" key="11">
    <source>
        <dbReference type="ARBA" id="ARBA00022989"/>
    </source>
</evidence>
<dbReference type="InterPro" id="IPR011006">
    <property type="entry name" value="CheY-like_superfamily"/>
</dbReference>
<dbReference type="EC" id="2.7.13.3" evidence="3"/>
<dbReference type="Pfam" id="PF07495">
    <property type="entry name" value="Y_Y_Y"/>
    <property type="match status" value="1"/>
</dbReference>
<dbReference type="InterPro" id="IPR036890">
    <property type="entry name" value="HATPase_C_sf"/>
</dbReference>
<dbReference type="SUPFAM" id="SSF63829">
    <property type="entry name" value="Calcium-dependent phosphotriesterase"/>
    <property type="match status" value="3"/>
</dbReference>
<dbReference type="InterPro" id="IPR011110">
    <property type="entry name" value="Reg_prop"/>
</dbReference>
<evidence type="ECO:0000256" key="7">
    <source>
        <dbReference type="ARBA" id="ARBA00022692"/>
    </source>
</evidence>
<evidence type="ECO:0000313" key="18">
    <source>
        <dbReference type="EMBL" id="KAA6431547.1"/>
    </source>
</evidence>
<dbReference type="PROSITE" id="PS50109">
    <property type="entry name" value="HIS_KIN"/>
    <property type="match status" value="1"/>
</dbReference>
<keyword evidence="19" id="KW-1185">Reference proteome</keyword>
<feature type="domain" description="Response regulatory" evidence="17">
    <location>
        <begin position="1279"/>
        <end position="1394"/>
    </location>
</feature>
<dbReference type="SMART" id="SM00448">
    <property type="entry name" value="REC"/>
    <property type="match status" value="2"/>
</dbReference>
<dbReference type="RefSeq" id="WP_139014676.1">
    <property type="nucleotide sequence ID" value="NZ_VBSN01000073.1"/>
</dbReference>
<dbReference type="Gene3D" id="3.30.565.10">
    <property type="entry name" value="Histidine kinase-like ATPase, C-terminal domain"/>
    <property type="match status" value="1"/>
</dbReference>
<comment type="caution">
    <text evidence="18">The sequence shown here is derived from an EMBL/GenBank/DDBJ whole genome shotgun (WGS) entry which is preliminary data.</text>
</comment>
<dbReference type="FunFam" id="3.30.565.10:FF:000010">
    <property type="entry name" value="Sensor histidine kinase RcsC"/>
    <property type="match status" value="1"/>
</dbReference>
<evidence type="ECO:0000256" key="12">
    <source>
        <dbReference type="ARBA" id="ARBA00023136"/>
    </source>
</evidence>
<evidence type="ECO:0000256" key="15">
    <source>
        <dbReference type="SAM" id="SignalP"/>
    </source>
</evidence>
<dbReference type="InterPro" id="IPR015943">
    <property type="entry name" value="WD40/YVTN_repeat-like_dom_sf"/>
</dbReference>
<evidence type="ECO:0000256" key="2">
    <source>
        <dbReference type="ARBA" id="ARBA00004651"/>
    </source>
</evidence>
<dbReference type="EMBL" id="VBSN01000073">
    <property type="protein sequence ID" value="KAA6431547.1"/>
    <property type="molecule type" value="Genomic_DNA"/>
</dbReference>
<accession>A0A5M8Q6M4</accession>
<dbReference type="PANTHER" id="PTHR43547:SF2">
    <property type="entry name" value="HYBRID SIGNAL TRANSDUCTION HISTIDINE KINASE C"/>
    <property type="match status" value="1"/>
</dbReference>
<evidence type="ECO:0000256" key="5">
    <source>
        <dbReference type="ARBA" id="ARBA00022553"/>
    </source>
</evidence>
<keyword evidence="11" id="KW-1133">Transmembrane helix</keyword>
<feature type="signal peptide" evidence="15">
    <location>
        <begin position="1"/>
        <end position="20"/>
    </location>
</feature>
<dbReference type="InterPro" id="IPR036097">
    <property type="entry name" value="HisK_dim/P_sf"/>
</dbReference>
<dbReference type="Gene3D" id="1.10.287.130">
    <property type="match status" value="1"/>
</dbReference>
<keyword evidence="14" id="KW-0175">Coiled coil</keyword>
<feature type="modified residue" description="4-aspartylphosphate" evidence="13">
    <location>
        <position position="1188"/>
    </location>
</feature>
<keyword evidence="6" id="KW-0808">Transferase</keyword>
<dbReference type="Gene3D" id="2.130.10.10">
    <property type="entry name" value="YVTN repeat-like/Quinoprotein amine dehydrogenase"/>
    <property type="match status" value="2"/>
</dbReference>
<dbReference type="SUPFAM" id="SSF55874">
    <property type="entry name" value="ATPase domain of HSP90 chaperone/DNA topoisomerase II/histidine kinase"/>
    <property type="match status" value="1"/>
</dbReference>
<keyword evidence="12" id="KW-0472">Membrane</keyword>
<dbReference type="GO" id="GO:0005886">
    <property type="term" value="C:plasma membrane"/>
    <property type="evidence" value="ECO:0007669"/>
    <property type="project" value="UniProtKB-SubCell"/>
</dbReference>
<dbReference type="InterPro" id="IPR001789">
    <property type="entry name" value="Sig_transdc_resp-reg_receiver"/>
</dbReference>
<dbReference type="SMART" id="SM00388">
    <property type="entry name" value="HisKA"/>
    <property type="match status" value="1"/>
</dbReference>
<dbReference type="CDD" id="cd00063">
    <property type="entry name" value="FN3"/>
    <property type="match status" value="1"/>
</dbReference>
<dbReference type="Pfam" id="PF00072">
    <property type="entry name" value="Response_reg"/>
    <property type="match status" value="2"/>
</dbReference>
<evidence type="ECO:0000256" key="14">
    <source>
        <dbReference type="SAM" id="Coils"/>
    </source>
</evidence>
<dbReference type="Proteomes" id="UP000323994">
    <property type="component" value="Unassembled WGS sequence"/>
</dbReference>
<dbReference type="InterPro" id="IPR003661">
    <property type="entry name" value="HisK_dim/P_dom"/>
</dbReference>
<proteinExistence type="predicted"/>
<dbReference type="Pfam" id="PF07494">
    <property type="entry name" value="Reg_prop"/>
    <property type="match status" value="12"/>
</dbReference>
<dbReference type="InterPro" id="IPR005467">
    <property type="entry name" value="His_kinase_dom"/>
</dbReference>
<feature type="chain" id="PRO_5024466848" description="histidine kinase" evidence="15">
    <location>
        <begin position="21"/>
        <end position="1402"/>
    </location>
</feature>
<dbReference type="Gene3D" id="2.60.40.10">
    <property type="entry name" value="Immunoglobulins"/>
    <property type="match status" value="1"/>
</dbReference>
<evidence type="ECO:0000256" key="3">
    <source>
        <dbReference type="ARBA" id="ARBA00012438"/>
    </source>
</evidence>
<evidence type="ECO:0000256" key="1">
    <source>
        <dbReference type="ARBA" id="ARBA00000085"/>
    </source>
</evidence>
<keyword evidence="7" id="KW-0812">Transmembrane</keyword>
<dbReference type="InterPro" id="IPR003961">
    <property type="entry name" value="FN3_dom"/>
</dbReference>
<evidence type="ECO:0000256" key="4">
    <source>
        <dbReference type="ARBA" id="ARBA00022475"/>
    </source>
</evidence>
<dbReference type="FunFam" id="2.60.40.10:FF:000791">
    <property type="entry name" value="Two-component system sensor histidine kinase/response regulator"/>
    <property type="match status" value="1"/>
</dbReference>
<dbReference type="Gene3D" id="3.40.50.2300">
    <property type="match status" value="2"/>
</dbReference>
<gene>
    <name evidence="18" type="ORF">FEM33_24890</name>
</gene>
<dbReference type="CDD" id="cd17546">
    <property type="entry name" value="REC_hyHK_CKI1_RcsC-like"/>
    <property type="match status" value="1"/>
</dbReference>
<feature type="domain" description="Response regulatory" evidence="17">
    <location>
        <begin position="1138"/>
        <end position="1251"/>
    </location>
</feature>
<evidence type="ECO:0000259" key="17">
    <source>
        <dbReference type="PROSITE" id="PS50110"/>
    </source>
</evidence>
<dbReference type="InterPro" id="IPR013783">
    <property type="entry name" value="Ig-like_fold"/>
</dbReference>
<dbReference type="CDD" id="cd16922">
    <property type="entry name" value="HATPase_EvgS-ArcB-TorS-like"/>
    <property type="match status" value="1"/>
</dbReference>
<dbReference type="SUPFAM" id="SSF52172">
    <property type="entry name" value="CheY-like"/>
    <property type="match status" value="2"/>
</dbReference>
<dbReference type="PROSITE" id="PS50110">
    <property type="entry name" value="RESPONSE_REGULATORY"/>
    <property type="match status" value="2"/>
</dbReference>